<protein>
    <submittedName>
        <fullName evidence="1">Uncharacterized protein</fullName>
    </submittedName>
</protein>
<evidence type="ECO:0000313" key="2">
    <source>
        <dbReference type="Proteomes" id="UP000235672"/>
    </source>
</evidence>
<organism evidence="1 2">
    <name type="scientific">Hyaloscypha hepaticicola</name>
    <dbReference type="NCBI Taxonomy" id="2082293"/>
    <lineage>
        <taxon>Eukaryota</taxon>
        <taxon>Fungi</taxon>
        <taxon>Dikarya</taxon>
        <taxon>Ascomycota</taxon>
        <taxon>Pezizomycotina</taxon>
        <taxon>Leotiomycetes</taxon>
        <taxon>Helotiales</taxon>
        <taxon>Hyaloscyphaceae</taxon>
        <taxon>Hyaloscypha</taxon>
    </lineage>
</organism>
<dbReference type="AlphaFoldDB" id="A0A2J6QLQ5"/>
<dbReference type="Proteomes" id="UP000235672">
    <property type="component" value="Unassembled WGS sequence"/>
</dbReference>
<sequence length="290" mass="32736">MQTRYATFPDPASAAAFQDLQYDCVLDITLRGCRLYPISGLEKADYLLINAHFNDFEFSVPAEVSHVLCFRSPVEAAVDVIMHDDVMRASMRRIMSVHVASMTLTMPQGFQNASQEHICKVRPHCYMQRCYVYPTTFTDDLHENTIPLENYNVQDELQQAKRDRILEEAIHPLESIGYGFRDGKPQIISAHHPFAWKLPPAAVLSSGHEIARSDRTATNGTDNDYMHCSGQIARVHLNFDTPGSCYNNMNKKLQGGIFRRSRTAGPDLEVGVPIAHAIFRYLDAQKADSK</sequence>
<keyword evidence="2" id="KW-1185">Reference proteome</keyword>
<name>A0A2J6QLQ5_9HELO</name>
<dbReference type="EMBL" id="KZ613466">
    <property type="protein sequence ID" value="PMD27166.1"/>
    <property type="molecule type" value="Genomic_DNA"/>
</dbReference>
<gene>
    <name evidence="1" type="ORF">NA56DRAFT_697333</name>
</gene>
<proteinExistence type="predicted"/>
<reference evidence="1 2" key="1">
    <citation type="submission" date="2016-05" db="EMBL/GenBank/DDBJ databases">
        <title>A degradative enzymes factory behind the ericoid mycorrhizal symbiosis.</title>
        <authorList>
            <consortium name="DOE Joint Genome Institute"/>
            <person name="Martino E."/>
            <person name="Morin E."/>
            <person name="Grelet G."/>
            <person name="Kuo A."/>
            <person name="Kohler A."/>
            <person name="Daghino S."/>
            <person name="Barry K."/>
            <person name="Choi C."/>
            <person name="Cichocki N."/>
            <person name="Clum A."/>
            <person name="Copeland A."/>
            <person name="Hainaut M."/>
            <person name="Haridas S."/>
            <person name="Labutti K."/>
            <person name="Lindquist E."/>
            <person name="Lipzen A."/>
            <person name="Khouja H.-R."/>
            <person name="Murat C."/>
            <person name="Ohm R."/>
            <person name="Olson A."/>
            <person name="Spatafora J."/>
            <person name="Veneault-Fourrey C."/>
            <person name="Henrissat B."/>
            <person name="Grigoriev I."/>
            <person name="Martin F."/>
            <person name="Perotto S."/>
        </authorList>
    </citation>
    <scope>NUCLEOTIDE SEQUENCE [LARGE SCALE GENOMIC DNA]</scope>
    <source>
        <strain evidence="1 2">UAMH 7357</strain>
    </source>
</reference>
<accession>A0A2J6QLQ5</accession>
<evidence type="ECO:0000313" key="1">
    <source>
        <dbReference type="EMBL" id="PMD27166.1"/>
    </source>
</evidence>